<evidence type="ECO:0000313" key="3">
    <source>
        <dbReference type="Proteomes" id="UP001347796"/>
    </source>
</evidence>
<evidence type="ECO:0000313" key="2">
    <source>
        <dbReference type="EMBL" id="KAK6185601.1"/>
    </source>
</evidence>
<accession>A0AAN8JYE5</accession>
<dbReference type="GO" id="GO:0031252">
    <property type="term" value="C:cell leading edge"/>
    <property type="evidence" value="ECO:0007669"/>
    <property type="project" value="TreeGrafter"/>
</dbReference>
<dbReference type="Proteomes" id="UP001347796">
    <property type="component" value="Unassembled WGS sequence"/>
</dbReference>
<keyword evidence="3" id="KW-1185">Reference proteome</keyword>
<sequence>MGGTENDKWKEKYLEQEKQLKILSEHCFKVIEKHEDVVKKFKENETQYEVVASRLEEREKQLLHVRKLLEPVYTEYASLKEKYEIEQECRHEAEKYASQITKENRVLKRQSAAFLDLHEGDVPIEEEKDLYQNYLETLNAKIKELEEEKGNQSAILNKVKEDYDIEREKHSVTKTENEKLKDELNQTKTSLDKYKDALQKVTSASEAAYKEYENLRKEYDTANVCRNTAESFATEMYAQSEAIKRQSAVLISSAASDQRLMTALLEVENLTQEKEVQKKEYDDKLKSLEAELKELRDEDMISTLEMDNQTLHEEREQLTSQLMEIRSQYSDNQKQYQELEAQYKALEQKYELVLHPPPPPPPPLPPISTLRPKGFLSRTQSKRTKKLAVSGAKSDDNYNKAINEMMDRIKRGNQTLRPVLKPTNRRPSCPEGEKAAVEELHDMLTRMKRNRSMGDILSVGDGENLPDSELKKTFQKIKKFSEKENK</sequence>
<comment type="caution">
    <text evidence="2">The sequence shown here is derived from an EMBL/GenBank/DDBJ whole genome shotgun (WGS) entry which is preliminary data.</text>
</comment>
<dbReference type="GO" id="GO:0048812">
    <property type="term" value="P:neuron projection morphogenesis"/>
    <property type="evidence" value="ECO:0007669"/>
    <property type="project" value="TreeGrafter"/>
</dbReference>
<reference evidence="2 3" key="1">
    <citation type="submission" date="2024-01" db="EMBL/GenBank/DDBJ databases">
        <title>The genome of the rayed Mediterranean limpet Patella caerulea (Linnaeus, 1758).</title>
        <authorList>
            <person name="Anh-Thu Weber A."/>
            <person name="Halstead-Nussloch G."/>
        </authorList>
    </citation>
    <scope>NUCLEOTIDE SEQUENCE [LARGE SCALE GENOMIC DNA]</scope>
    <source>
        <strain evidence="2">AATW-2023a</strain>
        <tissue evidence="2">Whole specimen</tissue>
    </source>
</reference>
<evidence type="ECO:0000256" key="1">
    <source>
        <dbReference type="SAM" id="Coils"/>
    </source>
</evidence>
<feature type="coiled-coil region" evidence="1">
    <location>
        <begin position="260"/>
        <end position="349"/>
    </location>
</feature>
<organism evidence="2 3">
    <name type="scientific">Patella caerulea</name>
    <name type="common">Rayed Mediterranean limpet</name>
    <dbReference type="NCBI Taxonomy" id="87958"/>
    <lineage>
        <taxon>Eukaryota</taxon>
        <taxon>Metazoa</taxon>
        <taxon>Spiralia</taxon>
        <taxon>Lophotrochozoa</taxon>
        <taxon>Mollusca</taxon>
        <taxon>Gastropoda</taxon>
        <taxon>Patellogastropoda</taxon>
        <taxon>Patelloidea</taxon>
        <taxon>Patellidae</taxon>
        <taxon>Patella</taxon>
    </lineage>
</organism>
<dbReference type="PANTHER" id="PTHR46606:SF5">
    <property type="entry name" value="SHOOTIN-1"/>
    <property type="match status" value="1"/>
</dbReference>
<keyword evidence="1" id="KW-0175">Coiled coil</keyword>
<dbReference type="InterPro" id="IPR024849">
    <property type="entry name" value="Shootin-1"/>
</dbReference>
<dbReference type="GO" id="GO:0044295">
    <property type="term" value="C:axonal growth cone"/>
    <property type="evidence" value="ECO:0007669"/>
    <property type="project" value="TreeGrafter"/>
</dbReference>
<dbReference type="PANTHER" id="PTHR46606">
    <property type="entry name" value="SHOOTIN-1"/>
    <property type="match status" value="1"/>
</dbReference>
<dbReference type="EMBL" id="JAZGQO010000006">
    <property type="protein sequence ID" value="KAK6185601.1"/>
    <property type="molecule type" value="Genomic_DNA"/>
</dbReference>
<gene>
    <name evidence="2" type="ORF">SNE40_007800</name>
</gene>
<dbReference type="GO" id="GO:0005737">
    <property type="term" value="C:cytoplasm"/>
    <property type="evidence" value="ECO:0007669"/>
    <property type="project" value="TreeGrafter"/>
</dbReference>
<protein>
    <recommendedName>
        <fullName evidence="4">Shootin-1</fullName>
    </recommendedName>
</protein>
<dbReference type="GO" id="GO:2001224">
    <property type="term" value="P:positive regulation of neuron migration"/>
    <property type="evidence" value="ECO:0007669"/>
    <property type="project" value="TreeGrafter"/>
</dbReference>
<proteinExistence type="predicted"/>
<name>A0AAN8JYE5_PATCE</name>
<dbReference type="AlphaFoldDB" id="A0AAN8JYE5"/>
<evidence type="ECO:0008006" key="4">
    <source>
        <dbReference type="Google" id="ProtNLM"/>
    </source>
</evidence>
<feature type="coiled-coil region" evidence="1">
    <location>
        <begin position="124"/>
        <end position="218"/>
    </location>
</feature>